<evidence type="ECO:0000256" key="6">
    <source>
        <dbReference type="ARBA" id="ARBA00022741"/>
    </source>
</evidence>
<dbReference type="PROSITE" id="PS00616">
    <property type="entry name" value="HIS_ACID_PHOSPHAT_1"/>
    <property type="match status" value="1"/>
</dbReference>
<reference evidence="9 10" key="1">
    <citation type="submission" date="2021-05" db="EMBL/GenBank/DDBJ databases">
        <title>Genome Assembly of Synthetic Allotetraploid Brassica napus Reveals Homoeologous Exchanges between Subgenomes.</title>
        <authorList>
            <person name="Davis J.T."/>
        </authorList>
    </citation>
    <scope>NUCLEOTIDE SEQUENCE [LARGE SCALE GENOMIC DNA]</scope>
    <source>
        <strain evidence="10">cv. Da-Ae</strain>
        <tissue evidence="9">Seedling</tissue>
    </source>
</reference>
<dbReference type="Proteomes" id="UP000824890">
    <property type="component" value="Unassembled WGS sequence"/>
</dbReference>
<dbReference type="InterPro" id="IPR000560">
    <property type="entry name" value="His_Pase_clade-2"/>
</dbReference>
<evidence type="ECO:0000256" key="1">
    <source>
        <dbReference type="ARBA" id="ARBA00004514"/>
    </source>
</evidence>
<sequence>TQRLSSFIDSATPFALKPNKGLTRQGNGHSEELRCVIAVIRHGDRTPKQKVKLNVTEEKLLNLMLKYNGGKPRAETKLKSAVQLHDLLDATRIPGRDPEDREHAEKLRQVKVVLEEQRTFWNGAERKFLMNIQEGSTEAAEAKKKETVEALMILKYGGVLTHAGRNMQKILVDSSDTICIQYFTDEVALNYKLFLGEGTGLLRLHSTYRHDLKIYNSDEGRVELLDLEGQLTPILQGPSMLDGLGTAIIEMEAAKARLNEIVTSGKKIINELLLFIIIVHSSNYQIKYAKGKTKRERHNIK</sequence>
<dbReference type="InterPro" id="IPR029033">
    <property type="entry name" value="His_PPase_superfam"/>
</dbReference>
<comment type="similarity">
    <text evidence="2">Belongs to the histidine acid phosphatase family. VIP1 subfamily.</text>
</comment>
<evidence type="ECO:0000256" key="3">
    <source>
        <dbReference type="ARBA" id="ARBA00012893"/>
    </source>
</evidence>
<dbReference type="InterPro" id="IPR033379">
    <property type="entry name" value="Acid_Pase_AS"/>
</dbReference>
<evidence type="ECO:0000256" key="7">
    <source>
        <dbReference type="ARBA" id="ARBA00022777"/>
    </source>
</evidence>
<dbReference type="Gene3D" id="3.40.50.1240">
    <property type="entry name" value="Phosphoglycerate mutase-like"/>
    <property type="match status" value="1"/>
</dbReference>
<evidence type="ECO:0000256" key="2">
    <source>
        <dbReference type="ARBA" id="ARBA00005609"/>
    </source>
</evidence>
<feature type="non-terminal residue" evidence="9">
    <location>
        <position position="1"/>
    </location>
</feature>
<gene>
    <name evidence="9" type="ORF">HID58_092068</name>
</gene>
<evidence type="ECO:0000256" key="5">
    <source>
        <dbReference type="ARBA" id="ARBA00022679"/>
    </source>
</evidence>
<comment type="caution">
    <text evidence="9">The sequence shown here is derived from an EMBL/GenBank/DDBJ whole genome shotgun (WGS) entry which is preliminary data.</text>
</comment>
<accession>A0ABQ7WXQ2</accession>
<dbReference type="PANTHER" id="PTHR12750">
    <property type="entry name" value="DIPHOSPHOINOSITOL PENTAKISPHOSPHATE KINASE"/>
    <property type="match status" value="1"/>
</dbReference>
<evidence type="ECO:0000313" key="9">
    <source>
        <dbReference type="EMBL" id="KAH0843400.1"/>
    </source>
</evidence>
<keyword evidence="10" id="KW-1185">Reference proteome</keyword>
<dbReference type="EMBL" id="JAGKQM010002911">
    <property type="protein sequence ID" value="KAH0843400.1"/>
    <property type="molecule type" value="Genomic_DNA"/>
</dbReference>
<evidence type="ECO:0000256" key="8">
    <source>
        <dbReference type="ARBA" id="ARBA00022840"/>
    </source>
</evidence>
<keyword evidence="5" id="KW-0808">Transferase</keyword>
<dbReference type="EC" id="2.7.4.24" evidence="3"/>
<proteinExistence type="inferred from homology"/>
<evidence type="ECO:0000256" key="4">
    <source>
        <dbReference type="ARBA" id="ARBA00022490"/>
    </source>
</evidence>
<name>A0ABQ7WXQ2_BRANA</name>
<keyword evidence="7" id="KW-0418">Kinase</keyword>
<evidence type="ECO:0000313" key="10">
    <source>
        <dbReference type="Proteomes" id="UP000824890"/>
    </source>
</evidence>
<keyword evidence="8" id="KW-0067">ATP-binding</keyword>
<protein>
    <recommendedName>
        <fullName evidence="3">diphosphoinositol-pentakisphosphate 1-kinase</fullName>
        <ecNumber evidence="3">2.7.4.24</ecNumber>
    </recommendedName>
</protein>
<keyword evidence="6" id="KW-0547">Nucleotide-binding</keyword>
<dbReference type="PANTHER" id="PTHR12750:SF23">
    <property type="entry name" value="INOSITOL HEXAKISPHOSPHATE AND DIPHOSPHOINOSITOL-PENTAKISPHOSPHATE KINASE VIP1"/>
    <property type="match status" value="1"/>
</dbReference>
<dbReference type="Pfam" id="PF00328">
    <property type="entry name" value="His_Phos_2"/>
    <property type="match status" value="1"/>
</dbReference>
<organism evidence="9 10">
    <name type="scientific">Brassica napus</name>
    <name type="common">Rape</name>
    <dbReference type="NCBI Taxonomy" id="3708"/>
    <lineage>
        <taxon>Eukaryota</taxon>
        <taxon>Viridiplantae</taxon>
        <taxon>Streptophyta</taxon>
        <taxon>Embryophyta</taxon>
        <taxon>Tracheophyta</taxon>
        <taxon>Spermatophyta</taxon>
        <taxon>Magnoliopsida</taxon>
        <taxon>eudicotyledons</taxon>
        <taxon>Gunneridae</taxon>
        <taxon>Pentapetalae</taxon>
        <taxon>rosids</taxon>
        <taxon>malvids</taxon>
        <taxon>Brassicales</taxon>
        <taxon>Brassicaceae</taxon>
        <taxon>Brassiceae</taxon>
        <taxon>Brassica</taxon>
    </lineage>
</organism>
<dbReference type="SUPFAM" id="SSF53254">
    <property type="entry name" value="Phosphoglycerate mutase-like"/>
    <property type="match status" value="1"/>
</dbReference>
<dbReference type="InterPro" id="IPR037446">
    <property type="entry name" value="His_Pase_VIP1"/>
</dbReference>
<comment type="subcellular location">
    <subcellularLocation>
        <location evidence="1">Cytoplasm</location>
        <location evidence="1">Cytosol</location>
    </subcellularLocation>
</comment>
<keyword evidence="4" id="KW-0963">Cytoplasm</keyword>